<dbReference type="Pfam" id="PF13649">
    <property type="entry name" value="Methyltransf_25"/>
    <property type="match status" value="1"/>
</dbReference>
<accession>A0A3D9AYM6</accession>
<keyword evidence="3" id="KW-0949">S-adenosyl-L-methionine</keyword>
<keyword evidence="6" id="KW-1185">Reference proteome</keyword>
<sequence>MIKSNVAGTTGYTEALNKFIEATLSIDFTLLHQDFISFIPKSPSRILDLGAGTGKDASALSAMSHSVTAIEPCEALLKAGKKLYSDRAIHWIQDSLPHLQYLDPELKFDFILASAVWHHLSPSEQHLALIKVSHFLEKNGIFALSLRNGPAGAGTCIFPTHTAKVVERAEQRGLKTLLILENQPSILPGKELITWSRLVFQKI</sequence>
<dbReference type="CDD" id="cd02440">
    <property type="entry name" value="AdoMet_MTases"/>
    <property type="match status" value="1"/>
</dbReference>
<gene>
    <name evidence="5" type="ORF">DRF67_14170</name>
</gene>
<dbReference type="Proteomes" id="UP000256257">
    <property type="component" value="Unassembled WGS sequence"/>
</dbReference>
<organism evidence="5 6">
    <name type="scientific">Chryseobacterium pennipullorum</name>
    <dbReference type="NCBI Taxonomy" id="2258963"/>
    <lineage>
        <taxon>Bacteria</taxon>
        <taxon>Pseudomonadati</taxon>
        <taxon>Bacteroidota</taxon>
        <taxon>Flavobacteriia</taxon>
        <taxon>Flavobacteriales</taxon>
        <taxon>Weeksellaceae</taxon>
        <taxon>Chryseobacterium group</taxon>
        <taxon>Chryseobacterium</taxon>
    </lineage>
</organism>
<dbReference type="InterPro" id="IPR041698">
    <property type="entry name" value="Methyltransf_25"/>
</dbReference>
<feature type="domain" description="Methyltransferase" evidence="4">
    <location>
        <begin position="46"/>
        <end position="140"/>
    </location>
</feature>
<evidence type="ECO:0000256" key="1">
    <source>
        <dbReference type="ARBA" id="ARBA00022603"/>
    </source>
</evidence>
<protein>
    <submittedName>
        <fullName evidence="5">Class I SAM-dependent methyltransferase</fullName>
    </submittedName>
</protein>
<dbReference type="OrthoDB" id="9810615at2"/>
<proteinExistence type="predicted"/>
<dbReference type="InterPro" id="IPR029063">
    <property type="entry name" value="SAM-dependent_MTases_sf"/>
</dbReference>
<evidence type="ECO:0000259" key="4">
    <source>
        <dbReference type="Pfam" id="PF13649"/>
    </source>
</evidence>
<dbReference type="GO" id="GO:0032259">
    <property type="term" value="P:methylation"/>
    <property type="evidence" value="ECO:0007669"/>
    <property type="project" value="UniProtKB-KW"/>
</dbReference>
<keyword evidence="1 5" id="KW-0489">Methyltransferase</keyword>
<dbReference type="EMBL" id="QNVV01000013">
    <property type="protein sequence ID" value="REC46421.1"/>
    <property type="molecule type" value="Genomic_DNA"/>
</dbReference>
<dbReference type="AlphaFoldDB" id="A0A3D9AYM6"/>
<comment type="caution">
    <text evidence="5">The sequence shown here is derived from an EMBL/GenBank/DDBJ whole genome shotgun (WGS) entry which is preliminary data.</text>
</comment>
<dbReference type="SUPFAM" id="SSF53335">
    <property type="entry name" value="S-adenosyl-L-methionine-dependent methyltransferases"/>
    <property type="match status" value="1"/>
</dbReference>
<evidence type="ECO:0000256" key="3">
    <source>
        <dbReference type="ARBA" id="ARBA00022691"/>
    </source>
</evidence>
<reference evidence="5 6" key="1">
    <citation type="submission" date="2018-06" db="EMBL/GenBank/DDBJ databases">
        <title>Novel Chryseobacterium species.</title>
        <authorList>
            <person name="Newman J."/>
            <person name="Hugo C."/>
            <person name="Oosthuizen L."/>
            <person name="Charimba G."/>
        </authorList>
    </citation>
    <scope>NUCLEOTIDE SEQUENCE [LARGE SCALE GENOMIC DNA]</scope>
    <source>
        <strain evidence="5 6">7_F195</strain>
    </source>
</reference>
<keyword evidence="2 5" id="KW-0808">Transferase</keyword>
<dbReference type="Gene3D" id="3.40.50.150">
    <property type="entry name" value="Vaccinia Virus protein VP39"/>
    <property type="match status" value="1"/>
</dbReference>
<dbReference type="PANTHER" id="PTHR43464:SF19">
    <property type="entry name" value="UBIQUINONE BIOSYNTHESIS O-METHYLTRANSFERASE, MITOCHONDRIAL"/>
    <property type="match status" value="1"/>
</dbReference>
<dbReference type="GO" id="GO:0008168">
    <property type="term" value="F:methyltransferase activity"/>
    <property type="evidence" value="ECO:0007669"/>
    <property type="project" value="UniProtKB-KW"/>
</dbReference>
<dbReference type="PANTHER" id="PTHR43464">
    <property type="entry name" value="METHYLTRANSFERASE"/>
    <property type="match status" value="1"/>
</dbReference>
<evidence type="ECO:0000256" key="2">
    <source>
        <dbReference type="ARBA" id="ARBA00022679"/>
    </source>
</evidence>
<name>A0A3D9AYM6_9FLAO</name>
<evidence type="ECO:0000313" key="6">
    <source>
        <dbReference type="Proteomes" id="UP000256257"/>
    </source>
</evidence>
<evidence type="ECO:0000313" key="5">
    <source>
        <dbReference type="EMBL" id="REC46421.1"/>
    </source>
</evidence>
<dbReference type="RefSeq" id="WP_115928951.1">
    <property type="nucleotide sequence ID" value="NZ_QNVV01000013.1"/>
</dbReference>